<dbReference type="Proteomes" id="UP001596152">
    <property type="component" value="Unassembled WGS sequence"/>
</dbReference>
<dbReference type="InterPro" id="IPR011701">
    <property type="entry name" value="MFS"/>
</dbReference>
<dbReference type="Gene3D" id="1.20.1250.20">
    <property type="entry name" value="MFS general substrate transporter like domains"/>
    <property type="match status" value="1"/>
</dbReference>
<keyword evidence="5 6" id="KW-0472">Membrane</keyword>
<name>A0ABW0FMI2_9CAUL</name>
<feature type="transmembrane region" description="Helical" evidence="6">
    <location>
        <begin position="278"/>
        <end position="298"/>
    </location>
</feature>
<dbReference type="PROSITE" id="PS50850">
    <property type="entry name" value="MFS"/>
    <property type="match status" value="1"/>
</dbReference>
<feature type="transmembrane region" description="Helical" evidence="6">
    <location>
        <begin position="310"/>
        <end position="331"/>
    </location>
</feature>
<feature type="transmembrane region" description="Helical" evidence="6">
    <location>
        <begin position="14"/>
        <end position="36"/>
    </location>
</feature>
<keyword evidence="4 6" id="KW-1133">Transmembrane helix</keyword>
<feature type="transmembrane region" description="Helical" evidence="6">
    <location>
        <begin position="144"/>
        <end position="171"/>
    </location>
</feature>
<sequence length="442" mass="45544">MTEAVEKPWPSGRVAWWAVVVLTLTYIVSFIDRTIVSLLTEPIKADLGLNDTQLSLLQGVAFGLFYSIMGLPLGWLADKVSRKKVIIVGVTVWCLATAACGAAQNFWQLFVARMGVGAGEASFSPAAVSIIADNFPPERRSLPLGLYASAAAGGSGAALVLGGVVIAAVSGAPRLSLPLLGEIAVWQAVFIIVGLSGLVCALLMMTVREPERRHAIPTGGADEAAPDTLIGAMRRNPRYFVGVLGAATVLTCLTYAVLSWVPAAFIRAHQWTPLQIGSSYGLVLLIFGPIGAVGGGWLSDVLKRRGVTGAPFWVGGGAMALVGPLVALAMMAPTGALSVALFAPAFVLFLAPGGILVAAVQDGVGGAVRARAAAVYYLVIGVVGMFVGPLSVAALTDYVFADPAALPISIAVVAVLFSITASALMLYARPAAPSGVLRPKSP</sequence>
<feature type="transmembrane region" description="Helical" evidence="6">
    <location>
        <begin position="372"/>
        <end position="392"/>
    </location>
</feature>
<comment type="subcellular location">
    <subcellularLocation>
        <location evidence="1">Membrane</location>
        <topology evidence="1">Multi-pass membrane protein</topology>
    </subcellularLocation>
</comment>
<keyword evidence="9" id="KW-1185">Reference proteome</keyword>
<dbReference type="CDD" id="cd17328">
    <property type="entry name" value="MFS_spinster_like"/>
    <property type="match status" value="1"/>
</dbReference>
<feature type="transmembrane region" description="Helical" evidence="6">
    <location>
        <begin position="56"/>
        <end position="76"/>
    </location>
</feature>
<feature type="transmembrane region" description="Helical" evidence="6">
    <location>
        <begin position="110"/>
        <end position="132"/>
    </location>
</feature>
<dbReference type="EMBL" id="JBHSLF010000005">
    <property type="protein sequence ID" value="MFC5342852.1"/>
    <property type="molecule type" value="Genomic_DNA"/>
</dbReference>
<keyword evidence="3 6" id="KW-0812">Transmembrane</keyword>
<evidence type="ECO:0000256" key="3">
    <source>
        <dbReference type="ARBA" id="ARBA00022692"/>
    </source>
</evidence>
<evidence type="ECO:0000256" key="5">
    <source>
        <dbReference type="ARBA" id="ARBA00023136"/>
    </source>
</evidence>
<reference evidence="9" key="1">
    <citation type="journal article" date="2019" name="Int. J. Syst. Evol. Microbiol.">
        <title>The Global Catalogue of Microorganisms (GCM) 10K type strain sequencing project: providing services to taxonomists for standard genome sequencing and annotation.</title>
        <authorList>
            <consortium name="The Broad Institute Genomics Platform"/>
            <consortium name="The Broad Institute Genome Sequencing Center for Infectious Disease"/>
            <person name="Wu L."/>
            <person name="Ma J."/>
        </authorList>
    </citation>
    <scope>NUCLEOTIDE SEQUENCE [LARGE SCALE GENOMIC DNA]</scope>
    <source>
        <strain evidence="9">JCM 12125</strain>
    </source>
</reference>
<evidence type="ECO:0000256" key="6">
    <source>
        <dbReference type="SAM" id="Phobius"/>
    </source>
</evidence>
<keyword evidence="2" id="KW-0813">Transport</keyword>
<evidence type="ECO:0000256" key="1">
    <source>
        <dbReference type="ARBA" id="ARBA00004141"/>
    </source>
</evidence>
<dbReference type="InterPro" id="IPR020846">
    <property type="entry name" value="MFS_dom"/>
</dbReference>
<evidence type="ECO:0000259" key="7">
    <source>
        <dbReference type="PROSITE" id="PS50850"/>
    </source>
</evidence>
<proteinExistence type="predicted"/>
<accession>A0ABW0FMI2</accession>
<dbReference type="SUPFAM" id="SSF103473">
    <property type="entry name" value="MFS general substrate transporter"/>
    <property type="match status" value="1"/>
</dbReference>
<feature type="transmembrane region" description="Helical" evidence="6">
    <location>
        <begin position="239"/>
        <end position="258"/>
    </location>
</feature>
<dbReference type="InterPro" id="IPR044770">
    <property type="entry name" value="MFS_spinster-like"/>
</dbReference>
<feature type="transmembrane region" description="Helical" evidence="6">
    <location>
        <begin position="404"/>
        <end position="428"/>
    </location>
</feature>
<feature type="transmembrane region" description="Helical" evidence="6">
    <location>
        <begin position="337"/>
        <end position="360"/>
    </location>
</feature>
<dbReference type="InterPro" id="IPR036259">
    <property type="entry name" value="MFS_trans_sf"/>
</dbReference>
<feature type="transmembrane region" description="Helical" evidence="6">
    <location>
        <begin position="183"/>
        <end position="204"/>
    </location>
</feature>
<dbReference type="PANTHER" id="PTHR23505:SF79">
    <property type="entry name" value="PROTEIN SPINSTER"/>
    <property type="match status" value="1"/>
</dbReference>
<evidence type="ECO:0000313" key="9">
    <source>
        <dbReference type="Proteomes" id="UP001596152"/>
    </source>
</evidence>
<dbReference type="PANTHER" id="PTHR23505">
    <property type="entry name" value="SPINSTER"/>
    <property type="match status" value="1"/>
</dbReference>
<evidence type="ECO:0000256" key="4">
    <source>
        <dbReference type="ARBA" id="ARBA00022989"/>
    </source>
</evidence>
<dbReference type="Pfam" id="PF07690">
    <property type="entry name" value="MFS_1"/>
    <property type="match status" value="1"/>
</dbReference>
<evidence type="ECO:0000313" key="8">
    <source>
        <dbReference type="EMBL" id="MFC5342852.1"/>
    </source>
</evidence>
<dbReference type="RefSeq" id="WP_374039008.1">
    <property type="nucleotide sequence ID" value="NZ_CP169082.1"/>
</dbReference>
<gene>
    <name evidence="8" type="ORF">ACFPIE_02930</name>
</gene>
<comment type="caution">
    <text evidence="8">The sequence shown here is derived from an EMBL/GenBank/DDBJ whole genome shotgun (WGS) entry which is preliminary data.</text>
</comment>
<protein>
    <submittedName>
        <fullName evidence="8">Spinster family MFS transporter</fullName>
    </submittedName>
</protein>
<evidence type="ECO:0000256" key="2">
    <source>
        <dbReference type="ARBA" id="ARBA00022448"/>
    </source>
</evidence>
<organism evidence="8 9">
    <name type="scientific">Brevundimonas staleyi</name>
    <dbReference type="NCBI Taxonomy" id="74326"/>
    <lineage>
        <taxon>Bacteria</taxon>
        <taxon>Pseudomonadati</taxon>
        <taxon>Pseudomonadota</taxon>
        <taxon>Alphaproteobacteria</taxon>
        <taxon>Caulobacterales</taxon>
        <taxon>Caulobacteraceae</taxon>
        <taxon>Brevundimonas</taxon>
    </lineage>
</organism>
<feature type="domain" description="Major facilitator superfamily (MFS) profile" evidence="7">
    <location>
        <begin position="18"/>
        <end position="432"/>
    </location>
</feature>
<feature type="transmembrane region" description="Helical" evidence="6">
    <location>
        <begin position="85"/>
        <end position="104"/>
    </location>
</feature>